<evidence type="ECO:0000256" key="4">
    <source>
        <dbReference type="ARBA" id="ARBA00023152"/>
    </source>
</evidence>
<dbReference type="PROSITE" id="PS51463">
    <property type="entry name" value="P_GLUCOSE_ISOMERASE_3"/>
    <property type="match status" value="1"/>
</dbReference>
<reference evidence="9" key="1">
    <citation type="submission" date="2024-05" db="EMBL/GenBank/DDBJ databases">
        <title>Genome sequencing of novel strain.</title>
        <authorList>
            <person name="Ganbat D."/>
            <person name="Ganbat S."/>
            <person name="Lee S.-J."/>
        </authorList>
    </citation>
    <scope>NUCLEOTIDE SEQUENCE</scope>
    <source>
        <strain evidence="9">SMD15-11</strain>
    </source>
</reference>
<comment type="similarity">
    <text evidence="2 7 8">Belongs to the GPI family.</text>
</comment>
<dbReference type="PRINTS" id="PR00662">
    <property type="entry name" value="G6PISOMERASE"/>
</dbReference>
<keyword evidence="7" id="KW-0963">Cytoplasm</keyword>
<dbReference type="GO" id="GO:0097367">
    <property type="term" value="F:carbohydrate derivative binding"/>
    <property type="evidence" value="ECO:0007669"/>
    <property type="project" value="InterPro"/>
</dbReference>
<proteinExistence type="inferred from homology"/>
<feature type="active site" description="Proton donor" evidence="7">
    <location>
        <position position="359"/>
    </location>
</feature>
<dbReference type="GO" id="GO:0048029">
    <property type="term" value="F:monosaccharide binding"/>
    <property type="evidence" value="ECO:0007669"/>
    <property type="project" value="TreeGrafter"/>
</dbReference>
<dbReference type="RefSeq" id="WP_369600896.1">
    <property type="nucleotide sequence ID" value="NZ_CP154858.1"/>
</dbReference>
<evidence type="ECO:0000256" key="3">
    <source>
        <dbReference type="ARBA" id="ARBA00022432"/>
    </source>
</evidence>
<dbReference type="InterPro" id="IPR018189">
    <property type="entry name" value="Phosphoglucose_isomerase_CS"/>
</dbReference>
<dbReference type="Gene3D" id="1.10.1390.10">
    <property type="match status" value="1"/>
</dbReference>
<gene>
    <name evidence="7 9" type="primary">pgi</name>
    <name evidence="9" type="ORF">AAIA72_13835</name>
</gene>
<evidence type="ECO:0000256" key="8">
    <source>
        <dbReference type="RuleBase" id="RU000612"/>
    </source>
</evidence>
<comment type="subcellular location">
    <subcellularLocation>
        <location evidence="7">Cytoplasm</location>
    </subcellularLocation>
</comment>
<dbReference type="InterPro" id="IPR035476">
    <property type="entry name" value="SIS_PGI_1"/>
</dbReference>
<dbReference type="PANTHER" id="PTHR11469">
    <property type="entry name" value="GLUCOSE-6-PHOSPHATE ISOMERASE"/>
    <property type="match status" value="1"/>
</dbReference>
<dbReference type="HAMAP" id="MF_00473">
    <property type="entry name" value="G6P_isomerase"/>
    <property type="match status" value="1"/>
</dbReference>
<dbReference type="NCBIfam" id="NF001211">
    <property type="entry name" value="PRK00179.1"/>
    <property type="match status" value="1"/>
</dbReference>
<evidence type="ECO:0000256" key="6">
    <source>
        <dbReference type="ARBA" id="ARBA00029321"/>
    </source>
</evidence>
<dbReference type="AlphaFoldDB" id="A0AB39UUC5"/>
<dbReference type="EC" id="5.3.1.9" evidence="7"/>
<evidence type="ECO:0000256" key="2">
    <source>
        <dbReference type="ARBA" id="ARBA00006604"/>
    </source>
</evidence>
<dbReference type="CDD" id="cd05016">
    <property type="entry name" value="SIS_PGI_2"/>
    <property type="match status" value="1"/>
</dbReference>
<evidence type="ECO:0000256" key="1">
    <source>
        <dbReference type="ARBA" id="ARBA00004926"/>
    </source>
</evidence>
<dbReference type="KEGG" id="tcd:AAIA72_13835"/>
<feature type="active site" evidence="7">
    <location>
        <position position="390"/>
    </location>
</feature>
<keyword evidence="5 7" id="KW-0413">Isomerase</keyword>
<protein>
    <recommendedName>
        <fullName evidence="7">Glucose-6-phosphate isomerase</fullName>
        <shortName evidence="7">GPI</shortName>
        <ecNumber evidence="7">5.3.1.9</ecNumber>
    </recommendedName>
    <alternativeName>
        <fullName evidence="7">Phosphoglucose isomerase</fullName>
        <shortName evidence="7">PGI</shortName>
    </alternativeName>
    <alternativeName>
        <fullName evidence="7">Phosphohexose isomerase</fullName>
        <shortName evidence="7">PHI</shortName>
    </alternativeName>
</protein>
<dbReference type="SUPFAM" id="SSF53697">
    <property type="entry name" value="SIS domain"/>
    <property type="match status" value="1"/>
</dbReference>
<feature type="active site" evidence="7">
    <location>
        <position position="502"/>
    </location>
</feature>
<dbReference type="Pfam" id="PF00342">
    <property type="entry name" value="PGI"/>
    <property type="match status" value="1"/>
</dbReference>
<comment type="pathway">
    <text evidence="1 7 8">Carbohydrate degradation; glycolysis; D-glyceraldehyde 3-phosphate and glycerone phosphate from D-glucose: step 2/4.</text>
</comment>
<sequence length="537" mass="59186">MNTLPSRYWSRHDDFQGLWTSLQQQARQPLSIAALFEDPDRLNRFVAEGAGLELDFSKTPVTPEILGLLIRLAESAGLRDAREALFGGKAVNHTEGRPALHTLLRAPEGEPVMVNGQDARSEVRKALNKMETFVRALHAGELRGATGQPIRDVVSIGIGGSFLGPKVAVDALRPRWVEQVRVHFVSNVDGNDLYWTLKDLDPATTLFIIQSKSFSTQETLLNARSALDWLAQAGIRGQEISRHLAGVTANVDKALAFGLPESAIFPMWDWVGGRYSLWSAIGLPIACQVGMACFRELLDGARAMDQHFLEADSARNLPVLLGMLGVWYQNFLGYESEAVIPYDQTLADLTAHLQQLDMESNGKSVDRDGRPVSMPTGAILWGGPGTNGQHAYHQLIHQGTRRIAVNFILARRPVHPLAHHHDYLVSNCLAQAQALMVGRSLEEAGTPHRVIPGNRPSHLIVMPQLDARHLGALIALYEHKVFVQALTWDINAFDQWGVELGKELSDRLLPALTGAQAAEGLDPSTARQVERYLRARS</sequence>
<keyword evidence="3 7" id="KW-0312">Gluconeogenesis</keyword>
<dbReference type="GO" id="GO:0006096">
    <property type="term" value="P:glycolytic process"/>
    <property type="evidence" value="ECO:0007669"/>
    <property type="project" value="UniProtKB-UniRule"/>
</dbReference>
<name>A0AB39UUC5_9GAMM</name>
<evidence type="ECO:0000256" key="5">
    <source>
        <dbReference type="ARBA" id="ARBA00023235"/>
    </source>
</evidence>
<dbReference type="GO" id="GO:0004347">
    <property type="term" value="F:glucose-6-phosphate isomerase activity"/>
    <property type="evidence" value="ECO:0007669"/>
    <property type="project" value="UniProtKB-UniRule"/>
</dbReference>
<dbReference type="GO" id="GO:0051156">
    <property type="term" value="P:glucose 6-phosphate metabolic process"/>
    <property type="evidence" value="ECO:0007669"/>
    <property type="project" value="TreeGrafter"/>
</dbReference>
<dbReference type="InterPro" id="IPR001672">
    <property type="entry name" value="G6P_Isomerase"/>
</dbReference>
<dbReference type="InterPro" id="IPR046348">
    <property type="entry name" value="SIS_dom_sf"/>
</dbReference>
<dbReference type="CDD" id="cd05015">
    <property type="entry name" value="SIS_PGI_1"/>
    <property type="match status" value="1"/>
</dbReference>
<organism evidence="9">
    <name type="scientific">Thermohahella caldifontis</name>
    <dbReference type="NCBI Taxonomy" id="3142973"/>
    <lineage>
        <taxon>Bacteria</taxon>
        <taxon>Pseudomonadati</taxon>
        <taxon>Pseudomonadota</taxon>
        <taxon>Gammaproteobacteria</taxon>
        <taxon>Oceanospirillales</taxon>
        <taxon>Hahellaceae</taxon>
        <taxon>Thermohahella</taxon>
    </lineage>
</organism>
<evidence type="ECO:0000313" key="9">
    <source>
        <dbReference type="EMBL" id="XDT71872.1"/>
    </source>
</evidence>
<comment type="pathway">
    <text evidence="7">Carbohydrate biosynthesis; gluconeogenesis.</text>
</comment>
<dbReference type="InterPro" id="IPR035482">
    <property type="entry name" value="SIS_PGI_2"/>
</dbReference>
<dbReference type="GO" id="GO:0005829">
    <property type="term" value="C:cytosol"/>
    <property type="evidence" value="ECO:0007669"/>
    <property type="project" value="TreeGrafter"/>
</dbReference>
<dbReference type="EMBL" id="CP154858">
    <property type="protein sequence ID" value="XDT71872.1"/>
    <property type="molecule type" value="Genomic_DNA"/>
</dbReference>
<dbReference type="Gene3D" id="3.40.50.10490">
    <property type="entry name" value="Glucose-6-phosphate isomerase like protein, domain 1"/>
    <property type="match status" value="2"/>
</dbReference>
<dbReference type="PROSITE" id="PS00765">
    <property type="entry name" value="P_GLUCOSE_ISOMERASE_1"/>
    <property type="match status" value="1"/>
</dbReference>
<comment type="catalytic activity">
    <reaction evidence="6 7 8">
        <text>alpha-D-glucose 6-phosphate = beta-D-fructose 6-phosphate</text>
        <dbReference type="Rhea" id="RHEA:11816"/>
        <dbReference type="ChEBI" id="CHEBI:57634"/>
        <dbReference type="ChEBI" id="CHEBI:58225"/>
        <dbReference type="EC" id="5.3.1.9"/>
    </reaction>
</comment>
<keyword evidence="4 7" id="KW-0324">Glycolysis</keyword>
<comment type="function">
    <text evidence="7">Catalyzes the reversible isomerization of glucose-6-phosphate to fructose-6-phosphate.</text>
</comment>
<dbReference type="PANTHER" id="PTHR11469:SF1">
    <property type="entry name" value="GLUCOSE-6-PHOSPHATE ISOMERASE"/>
    <property type="match status" value="1"/>
</dbReference>
<dbReference type="InterPro" id="IPR023096">
    <property type="entry name" value="G6P_Isomerase_C"/>
</dbReference>
<evidence type="ECO:0000256" key="7">
    <source>
        <dbReference type="HAMAP-Rule" id="MF_00473"/>
    </source>
</evidence>
<dbReference type="GO" id="GO:0006094">
    <property type="term" value="P:gluconeogenesis"/>
    <property type="evidence" value="ECO:0007669"/>
    <property type="project" value="UniProtKB-UniRule"/>
</dbReference>
<accession>A0AB39UUC5</accession>